<comment type="subcellular location">
    <subcellularLocation>
        <location evidence="10">Cytoplasm</location>
    </subcellularLocation>
</comment>
<feature type="binding site" evidence="10">
    <location>
        <begin position="69"/>
        <end position="76"/>
    </location>
    <ligand>
        <name>ATP</name>
        <dbReference type="ChEBI" id="CHEBI:30616"/>
    </ligand>
</feature>
<keyword evidence="7 10" id="KW-0233">DNA recombination</keyword>
<keyword evidence="3 10" id="KW-0547">Nucleotide-binding</keyword>
<dbReference type="SMART" id="SM00382">
    <property type="entry name" value="AAA"/>
    <property type="match status" value="1"/>
</dbReference>
<dbReference type="Gene3D" id="3.40.50.300">
    <property type="entry name" value="P-loop containing nucleotide triphosphate hydrolases"/>
    <property type="match status" value="1"/>
</dbReference>
<dbReference type="InterPro" id="IPR020587">
    <property type="entry name" value="RecA_monomer-monomer_interface"/>
</dbReference>
<dbReference type="GO" id="GO:0003697">
    <property type="term" value="F:single-stranded DNA binding"/>
    <property type="evidence" value="ECO:0007669"/>
    <property type="project" value="UniProtKB-UniRule"/>
</dbReference>
<sequence length="375" mass="39480">MSQSPAEKSKALDAALAQIERAFGKGSIMKLTGENAHVQVEAISTGSLGLDIGLGIGGLPRGRITEIYGPESSGKTTLALQVIAEAQKAGGTCAIVDAEHALDPGYAKKLGVNVDELLISQPDAGEQALEIADTLVRSGAVDVLVIDSVAALVPRAELEGEMGDSHVGLQARLMSQALRKITGSISRSNCVVIFINQIRMKIGVMFGSPETTTGGNALKFYASVRLDIRRIGSIKDGETVVGNQTRVKVVKNKMAPPFRQVEFDIMYGEGISKTGELIDIGVQTGLVEKSGAWFAYDGQRIGQGRENAKKFMKDNPEIAAKLENQIRQQAGVVADAMLTGPESPEEAAEALDGPVAAELANDETPAGRKAKKAAS</sequence>
<evidence type="ECO:0000256" key="7">
    <source>
        <dbReference type="ARBA" id="ARBA00023172"/>
    </source>
</evidence>
<feature type="domain" description="RecA family profile 1" evidence="14">
    <location>
        <begin position="39"/>
        <end position="198"/>
    </location>
</feature>
<keyword evidence="5 10" id="KW-0067">ATP-binding</keyword>
<dbReference type="GO" id="GO:0006310">
    <property type="term" value="P:DNA recombination"/>
    <property type="evidence" value="ECO:0007669"/>
    <property type="project" value="UniProtKB-UniRule"/>
</dbReference>
<dbReference type="GO" id="GO:0005829">
    <property type="term" value="C:cytosol"/>
    <property type="evidence" value="ECO:0007669"/>
    <property type="project" value="TreeGrafter"/>
</dbReference>
<evidence type="ECO:0000256" key="6">
    <source>
        <dbReference type="ARBA" id="ARBA00023125"/>
    </source>
</evidence>
<dbReference type="PROSITE" id="PS00321">
    <property type="entry name" value="RECA_1"/>
    <property type="match status" value="1"/>
</dbReference>
<dbReference type="InterPro" id="IPR049261">
    <property type="entry name" value="RecA-like_C"/>
</dbReference>
<dbReference type="GO" id="GO:0005524">
    <property type="term" value="F:ATP binding"/>
    <property type="evidence" value="ECO:0007669"/>
    <property type="project" value="UniProtKB-UniRule"/>
</dbReference>
<evidence type="ECO:0000256" key="12">
    <source>
        <dbReference type="RuleBase" id="RU004527"/>
    </source>
</evidence>
<dbReference type="InterPro" id="IPR027417">
    <property type="entry name" value="P-loop_NTPase"/>
</dbReference>
<keyword evidence="8 10" id="KW-0234">DNA repair</keyword>
<dbReference type="SUPFAM" id="SSF54752">
    <property type="entry name" value="RecA protein, C-terminal domain"/>
    <property type="match status" value="1"/>
</dbReference>
<keyword evidence="10" id="KW-0963">Cytoplasm</keyword>
<keyword evidence="6 10" id="KW-0238">DNA-binding</keyword>
<dbReference type="SUPFAM" id="SSF52540">
    <property type="entry name" value="P-loop containing nucleoside triphosphate hydrolases"/>
    <property type="match status" value="1"/>
</dbReference>
<dbReference type="PRINTS" id="PR00142">
    <property type="entry name" value="RECA"/>
</dbReference>
<dbReference type="InterPro" id="IPR020588">
    <property type="entry name" value="RecA_ATP-bd"/>
</dbReference>
<evidence type="ECO:0000256" key="4">
    <source>
        <dbReference type="ARBA" id="ARBA00022763"/>
    </source>
</evidence>
<evidence type="ECO:0000256" key="3">
    <source>
        <dbReference type="ARBA" id="ARBA00022741"/>
    </source>
</evidence>
<name>A0A7T5UHL8_9BACT</name>
<dbReference type="PROSITE" id="PS50163">
    <property type="entry name" value="RECA_3"/>
    <property type="match status" value="1"/>
</dbReference>
<dbReference type="NCBIfam" id="TIGR02012">
    <property type="entry name" value="tigrfam_recA"/>
    <property type="match status" value="1"/>
</dbReference>
<evidence type="ECO:0000256" key="1">
    <source>
        <dbReference type="ARBA" id="ARBA00009391"/>
    </source>
</evidence>
<dbReference type="InterPro" id="IPR013765">
    <property type="entry name" value="DNA_recomb/repair_RecA"/>
</dbReference>
<keyword evidence="9 10" id="KW-0742">SOS response</keyword>
<dbReference type="GO" id="GO:0003684">
    <property type="term" value="F:damaged DNA binding"/>
    <property type="evidence" value="ECO:0007669"/>
    <property type="project" value="UniProtKB-UniRule"/>
</dbReference>
<dbReference type="GO" id="GO:0009432">
    <property type="term" value="P:SOS response"/>
    <property type="evidence" value="ECO:0007669"/>
    <property type="project" value="UniProtKB-UniRule"/>
</dbReference>
<dbReference type="GO" id="GO:0140664">
    <property type="term" value="F:ATP-dependent DNA damage sensor activity"/>
    <property type="evidence" value="ECO:0007669"/>
    <property type="project" value="InterPro"/>
</dbReference>
<dbReference type="InterPro" id="IPR020584">
    <property type="entry name" value="DNA_recomb/repair_RecA_CS"/>
</dbReference>
<reference evidence="16 17" key="1">
    <citation type="submission" date="2020-07" db="EMBL/GenBank/DDBJ databases">
        <title>Huge and variable diversity of episymbiotic CPR bacteria and DPANN archaea in groundwater ecosystems.</title>
        <authorList>
            <person name="He C.Y."/>
            <person name="Keren R."/>
            <person name="Whittaker M."/>
            <person name="Farag I.F."/>
            <person name="Doudna J."/>
            <person name="Cate J.H.D."/>
            <person name="Banfield J.F."/>
        </authorList>
    </citation>
    <scope>NUCLEOTIDE SEQUENCE [LARGE SCALE GENOMIC DNA]</scope>
    <source>
        <strain evidence="16">NC_groundwater_70_Ag_B-0.1um_54_66</strain>
    </source>
</reference>
<evidence type="ECO:0000259" key="15">
    <source>
        <dbReference type="PROSITE" id="PS50163"/>
    </source>
</evidence>
<dbReference type="InterPro" id="IPR003593">
    <property type="entry name" value="AAA+_ATPase"/>
</dbReference>
<protein>
    <recommendedName>
        <fullName evidence="2 10">Protein RecA</fullName>
    </recommendedName>
    <alternativeName>
        <fullName evidence="10 11">Recombinase A</fullName>
    </alternativeName>
</protein>
<evidence type="ECO:0000256" key="9">
    <source>
        <dbReference type="ARBA" id="ARBA00023236"/>
    </source>
</evidence>
<organism evidence="16 17">
    <name type="scientific">Micavibrio aeruginosavorus</name>
    <dbReference type="NCBI Taxonomy" id="349221"/>
    <lineage>
        <taxon>Bacteria</taxon>
        <taxon>Pseudomonadati</taxon>
        <taxon>Bdellovibrionota</taxon>
        <taxon>Bdellovibrionia</taxon>
        <taxon>Bdellovibrionales</taxon>
        <taxon>Pseudobdellovibrionaceae</taxon>
        <taxon>Micavibrio</taxon>
    </lineage>
</organism>
<dbReference type="AlphaFoldDB" id="A0A7T5UHL8"/>
<comment type="similarity">
    <text evidence="1 10 12">Belongs to the RecA family.</text>
</comment>
<keyword evidence="4 10" id="KW-0227">DNA damage</keyword>
<feature type="region of interest" description="Disordered" evidence="13">
    <location>
        <begin position="339"/>
        <end position="375"/>
    </location>
</feature>
<dbReference type="PROSITE" id="PS50162">
    <property type="entry name" value="RECA_2"/>
    <property type="match status" value="1"/>
</dbReference>
<evidence type="ECO:0000313" key="16">
    <source>
        <dbReference type="EMBL" id="QQG37459.1"/>
    </source>
</evidence>
<dbReference type="InterPro" id="IPR023400">
    <property type="entry name" value="RecA_C_sf"/>
</dbReference>
<dbReference type="CDD" id="cd00983">
    <property type="entry name" value="RecA"/>
    <property type="match status" value="1"/>
</dbReference>
<evidence type="ECO:0000256" key="10">
    <source>
        <dbReference type="HAMAP-Rule" id="MF_00268"/>
    </source>
</evidence>
<dbReference type="Pfam" id="PF00154">
    <property type="entry name" value="RecA_N"/>
    <property type="match status" value="1"/>
</dbReference>
<evidence type="ECO:0000256" key="5">
    <source>
        <dbReference type="ARBA" id="ARBA00022840"/>
    </source>
</evidence>
<accession>A0A7T5UHL8</accession>
<evidence type="ECO:0000259" key="14">
    <source>
        <dbReference type="PROSITE" id="PS50162"/>
    </source>
</evidence>
<dbReference type="Pfam" id="PF21096">
    <property type="entry name" value="RecA_C"/>
    <property type="match status" value="1"/>
</dbReference>
<comment type="function">
    <text evidence="10">Can catalyze the hydrolysis of ATP in the presence of single-stranded DNA, the ATP-dependent uptake of single-stranded DNA by duplex DNA, and the ATP-dependent hybridization of homologous single-stranded DNAs. It interacts with LexA causing its activation and leading to its autocatalytic cleavage.</text>
</comment>
<dbReference type="InterPro" id="IPR049428">
    <property type="entry name" value="RecA-like_N"/>
</dbReference>
<dbReference type="Proteomes" id="UP000595362">
    <property type="component" value="Chromosome"/>
</dbReference>
<dbReference type="EMBL" id="CP066681">
    <property type="protein sequence ID" value="QQG37459.1"/>
    <property type="molecule type" value="Genomic_DNA"/>
</dbReference>
<dbReference type="PANTHER" id="PTHR45900:SF1">
    <property type="entry name" value="MITOCHONDRIAL DNA REPAIR PROTEIN RECA HOMOLOG-RELATED"/>
    <property type="match status" value="1"/>
</dbReference>
<evidence type="ECO:0000256" key="11">
    <source>
        <dbReference type="RuleBase" id="RU000526"/>
    </source>
</evidence>
<dbReference type="FunFam" id="3.40.50.300:FF:000087">
    <property type="entry name" value="Recombinase RecA"/>
    <property type="match status" value="1"/>
</dbReference>
<dbReference type="PANTHER" id="PTHR45900">
    <property type="entry name" value="RECA"/>
    <property type="match status" value="1"/>
</dbReference>
<evidence type="ECO:0000256" key="13">
    <source>
        <dbReference type="SAM" id="MobiDB-lite"/>
    </source>
</evidence>
<evidence type="ECO:0000313" key="17">
    <source>
        <dbReference type="Proteomes" id="UP000595362"/>
    </source>
</evidence>
<dbReference type="HAMAP" id="MF_00268">
    <property type="entry name" value="RecA"/>
    <property type="match status" value="1"/>
</dbReference>
<evidence type="ECO:0000256" key="2">
    <source>
        <dbReference type="ARBA" id="ARBA00015553"/>
    </source>
</evidence>
<dbReference type="GO" id="GO:0006281">
    <property type="term" value="P:DNA repair"/>
    <property type="evidence" value="ECO:0007669"/>
    <property type="project" value="UniProtKB-UniRule"/>
</dbReference>
<feature type="domain" description="RecA family profile 2" evidence="15">
    <location>
        <begin position="203"/>
        <end position="276"/>
    </location>
</feature>
<evidence type="ECO:0000256" key="8">
    <source>
        <dbReference type="ARBA" id="ARBA00023204"/>
    </source>
</evidence>
<gene>
    <name evidence="10 16" type="primary">recA</name>
    <name evidence="16" type="ORF">HYS17_10150</name>
</gene>
<proteinExistence type="inferred from homology"/>